<evidence type="ECO:0000313" key="1">
    <source>
        <dbReference type="EMBL" id="TPP12046.1"/>
    </source>
</evidence>
<gene>
    <name evidence="1" type="ORF">FJQ55_05540</name>
</gene>
<proteinExistence type="predicted"/>
<name>A0A504UTU8_9HYPH</name>
<dbReference type="Proteomes" id="UP000316429">
    <property type="component" value="Unassembled WGS sequence"/>
</dbReference>
<sequence length="398" mass="42745">MSKATASSFFLTIPAFEKFEGVIDDGNYHPLPDGWMLAVADIVDSTAAIAAGRYKSVNLAGVAVISAILNGTGEHDLPFIFGGDGALVAVPPEDGETARTALAAVRRWVEEEYGLDMRTALVPVADIRAHGQDVRLARFAVSEGVTYAMFSGGGSHWAEAEMKAGRYLVDPAPPGTQPNLSGLSCRWQPIAARNGAIASIIAQPAAADRDREFRRLVGEIVTIASADAQMGHPVADGGPTLGLTLEALNLEARATAPPGRRLQRKLYILLQYYLTAFLHRTRLKFGRFDAHDYVRDVRMNTDFRKFDDGLKMTVDTDPARLARIRDLLETAAAAGICRYGLHLQESALMTCFVPTPLERGHMHFIDGAAGGYAVAASRLKLSVSGDPLGADPSPARMA</sequence>
<dbReference type="OrthoDB" id="5342145at2"/>
<organism evidence="1 2">
    <name type="scientific">Rhizobium glycinendophyticum</name>
    <dbReference type="NCBI Taxonomy" id="2589807"/>
    <lineage>
        <taxon>Bacteria</taxon>
        <taxon>Pseudomonadati</taxon>
        <taxon>Pseudomonadota</taxon>
        <taxon>Alphaproteobacteria</taxon>
        <taxon>Hyphomicrobiales</taxon>
        <taxon>Rhizobiaceae</taxon>
        <taxon>Rhizobium/Agrobacterium group</taxon>
        <taxon>Rhizobium</taxon>
    </lineage>
</organism>
<keyword evidence="2" id="KW-1185">Reference proteome</keyword>
<dbReference type="RefSeq" id="WP_140829103.1">
    <property type="nucleotide sequence ID" value="NZ_VFYP01000001.1"/>
</dbReference>
<dbReference type="AlphaFoldDB" id="A0A504UTU8"/>
<dbReference type="Pfam" id="PF11294">
    <property type="entry name" value="DUF3095"/>
    <property type="match status" value="1"/>
</dbReference>
<dbReference type="EMBL" id="VFYP01000001">
    <property type="protein sequence ID" value="TPP12046.1"/>
    <property type="molecule type" value="Genomic_DNA"/>
</dbReference>
<reference evidence="1 2" key="1">
    <citation type="submission" date="2019-06" db="EMBL/GenBank/DDBJ databases">
        <title>Rhizobium sp. CL12 isolated from roots of soybean.</title>
        <authorList>
            <person name="Wang C."/>
        </authorList>
    </citation>
    <scope>NUCLEOTIDE SEQUENCE [LARGE SCALE GENOMIC DNA]</scope>
    <source>
        <strain evidence="1 2">CL12</strain>
    </source>
</reference>
<evidence type="ECO:0000313" key="2">
    <source>
        <dbReference type="Proteomes" id="UP000316429"/>
    </source>
</evidence>
<comment type="caution">
    <text evidence="1">The sequence shown here is derived from an EMBL/GenBank/DDBJ whole genome shotgun (WGS) entry which is preliminary data.</text>
</comment>
<dbReference type="InterPro" id="IPR021445">
    <property type="entry name" value="DUF3095"/>
</dbReference>
<protein>
    <submittedName>
        <fullName evidence="1">DUF3095 domain-containing protein</fullName>
    </submittedName>
</protein>
<accession>A0A504UTU8</accession>